<name>A0A3M6Q383_9BURK</name>
<evidence type="ECO:0000256" key="1">
    <source>
        <dbReference type="ARBA" id="ARBA00022801"/>
    </source>
</evidence>
<evidence type="ECO:0000313" key="3">
    <source>
        <dbReference type="EMBL" id="RMW97585.1"/>
    </source>
</evidence>
<dbReference type="PANTHER" id="PTHR43798:SF31">
    <property type="entry name" value="AB HYDROLASE SUPERFAMILY PROTEIN YCLE"/>
    <property type="match status" value="1"/>
</dbReference>
<organism evidence="3 4">
    <name type="scientific">Allofranklinella schreckenbergeri</name>
    <dbReference type="NCBI Taxonomy" id="1076744"/>
    <lineage>
        <taxon>Bacteria</taxon>
        <taxon>Pseudomonadati</taxon>
        <taxon>Pseudomonadota</taxon>
        <taxon>Betaproteobacteria</taxon>
        <taxon>Burkholderiales</taxon>
        <taxon>Comamonadaceae</taxon>
        <taxon>Allofranklinella</taxon>
    </lineage>
</organism>
<feature type="domain" description="AB hydrolase-1" evidence="2">
    <location>
        <begin position="39"/>
        <end position="154"/>
    </location>
</feature>
<accession>A0A3M6Q383</accession>
<dbReference type="SUPFAM" id="SSF53474">
    <property type="entry name" value="alpha/beta-Hydrolases"/>
    <property type="match status" value="1"/>
</dbReference>
<evidence type="ECO:0000313" key="4">
    <source>
        <dbReference type="Proteomes" id="UP000267035"/>
    </source>
</evidence>
<dbReference type="EMBL" id="RDQL01000015">
    <property type="protein sequence ID" value="RMW97585.1"/>
    <property type="molecule type" value="Genomic_DNA"/>
</dbReference>
<dbReference type="RefSeq" id="WP_122254446.1">
    <property type="nucleotide sequence ID" value="NZ_RDQL01000015.1"/>
</dbReference>
<dbReference type="InterPro" id="IPR029058">
    <property type="entry name" value="AB_hydrolase_fold"/>
</dbReference>
<dbReference type="Pfam" id="PF00561">
    <property type="entry name" value="Abhydrolase_1"/>
    <property type="match status" value="1"/>
</dbReference>
<evidence type="ECO:0000259" key="2">
    <source>
        <dbReference type="Pfam" id="PF00561"/>
    </source>
</evidence>
<dbReference type="Proteomes" id="UP000267035">
    <property type="component" value="Unassembled WGS sequence"/>
</dbReference>
<sequence>MPVITDHRIALSLPHAPKPAELHAQMWSPDTPASQPLAPIVLLHESLGCAAMWRGFPAALCAATGRAVVAYDRWGFGQSTERTGAMELDFVAREAAHAFAAVRAHLGIGPFVALGHSIGGGMAVHCAAQYPEACVALITEAAQTFVEPRTLTGIRAAQAVFSRPESFARLAKYHGEKTRWVFDTWVNTWLSPAFADWRLDPALPQVRCPTLALHGELDEYGSLEHPQRIARLVQGPARYMLLPGLRHIPHLEAMQPVTAAIAEFLQPLP</sequence>
<gene>
    <name evidence="3" type="ORF">EBQ25_10210</name>
</gene>
<dbReference type="PRINTS" id="PR00111">
    <property type="entry name" value="ABHYDROLASE"/>
</dbReference>
<protein>
    <submittedName>
        <fullName evidence="3">Alpha/beta hydrolase</fullName>
    </submittedName>
</protein>
<keyword evidence="4" id="KW-1185">Reference proteome</keyword>
<dbReference type="InterPro" id="IPR000073">
    <property type="entry name" value="AB_hydrolase_1"/>
</dbReference>
<dbReference type="Gene3D" id="3.40.50.1820">
    <property type="entry name" value="alpha/beta hydrolase"/>
    <property type="match status" value="1"/>
</dbReference>
<comment type="caution">
    <text evidence="3">The sequence shown here is derived from an EMBL/GenBank/DDBJ whole genome shotgun (WGS) entry which is preliminary data.</text>
</comment>
<dbReference type="GO" id="GO:0016020">
    <property type="term" value="C:membrane"/>
    <property type="evidence" value="ECO:0007669"/>
    <property type="project" value="TreeGrafter"/>
</dbReference>
<reference evidence="3 4" key="1">
    <citation type="submission" date="2018-10" db="EMBL/GenBank/DDBJ databases">
        <title>Comamonadaceae CDC group NO-1 genome sequencing and assembly.</title>
        <authorList>
            <person name="Bernier A.-M."/>
            <person name="Bernard K."/>
        </authorList>
    </citation>
    <scope>NUCLEOTIDE SEQUENCE [LARGE SCALE GENOMIC DNA]</scope>
    <source>
        <strain evidence="3 4">NML161473</strain>
    </source>
</reference>
<keyword evidence="1 3" id="KW-0378">Hydrolase</keyword>
<dbReference type="PANTHER" id="PTHR43798">
    <property type="entry name" value="MONOACYLGLYCEROL LIPASE"/>
    <property type="match status" value="1"/>
</dbReference>
<dbReference type="InterPro" id="IPR050266">
    <property type="entry name" value="AB_hydrolase_sf"/>
</dbReference>
<dbReference type="AlphaFoldDB" id="A0A3M6Q383"/>
<dbReference type="GO" id="GO:0016787">
    <property type="term" value="F:hydrolase activity"/>
    <property type="evidence" value="ECO:0007669"/>
    <property type="project" value="UniProtKB-KW"/>
</dbReference>
<proteinExistence type="predicted"/>